<dbReference type="RefSeq" id="WP_261954275.1">
    <property type="nucleotide sequence ID" value="NZ_AP026073.1"/>
</dbReference>
<sequence length="126" mass="13976">MRSDHTAHFVATRPYGSDRELMRALNAHARRVCRARREEPDGALAQEPVLVASGNVVFSGEDWECGIGTHQAGAVFHADATTHRVVTRNGEPCGSAWLCVRHWSEYARTDEDGDESPEAEIRFGRS</sequence>
<dbReference type="Proteomes" id="UP001059597">
    <property type="component" value="Chromosome"/>
</dbReference>
<evidence type="ECO:0000313" key="1">
    <source>
        <dbReference type="EMBL" id="BDM70549.1"/>
    </source>
</evidence>
<dbReference type="EMBL" id="AP026073">
    <property type="protein sequence ID" value="BDM70549.1"/>
    <property type="molecule type" value="Genomic_DNA"/>
</dbReference>
<proteinExistence type="predicted"/>
<organism evidence="1 2">
    <name type="scientific">Streptomyces nigrescens</name>
    <dbReference type="NCBI Taxonomy" id="1920"/>
    <lineage>
        <taxon>Bacteria</taxon>
        <taxon>Bacillati</taxon>
        <taxon>Actinomycetota</taxon>
        <taxon>Actinomycetes</taxon>
        <taxon>Kitasatosporales</taxon>
        <taxon>Streptomycetaceae</taxon>
        <taxon>Streptomyces</taxon>
    </lineage>
</organism>
<gene>
    <name evidence="1" type="ORF">HEK616_40360</name>
</gene>
<accession>A0ABM7ZVZ8</accession>
<name>A0ABM7ZVZ8_STRNI</name>
<evidence type="ECO:0000313" key="2">
    <source>
        <dbReference type="Proteomes" id="UP001059597"/>
    </source>
</evidence>
<keyword evidence="2" id="KW-1185">Reference proteome</keyword>
<reference evidence="1" key="1">
    <citation type="submission" date="2022-06" db="EMBL/GenBank/DDBJ databases">
        <title>Complete genome sequence of Streptomyces nigrescens HEK616.</title>
        <authorList>
            <person name="Asamizu S."/>
            <person name="Onaka H."/>
        </authorList>
    </citation>
    <scope>NUCLEOTIDE SEQUENCE</scope>
    <source>
        <strain evidence="1">HEK616</strain>
    </source>
</reference>
<protein>
    <submittedName>
        <fullName evidence="1">Uncharacterized protein</fullName>
    </submittedName>
</protein>